<dbReference type="STRING" id="1148.gene:10497735"/>
<keyword evidence="1" id="KW-0732">Signal</keyword>
<feature type="chain" id="PRO_5004161213" evidence="1">
    <location>
        <begin position="25"/>
        <end position="99"/>
    </location>
</feature>
<dbReference type="Gene3D" id="2.30.30.40">
    <property type="entry name" value="SH3 Domains"/>
    <property type="match status" value="1"/>
</dbReference>
<evidence type="ECO:0000313" key="3">
    <source>
        <dbReference type="Proteomes" id="UP000001425"/>
    </source>
</evidence>
<keyword evidence="3" id="KW-1185">Reference proteome</keyword>
<dbReference type="Proteomes" id="UP000001425">
    <property type="component" value="Chromosome"/>
</dbReference>
<evidence type="ECO:0000256" key="1">
    <source>
        <dbReference type="SAM" id="SignalP"/>
    </source>
</evidence>
<evidence type="ECO:0000313" key="2">
    <source>
        <dbReference type="EMBL" id="BAA16876.1"/>
    </source>
</evidence>
<proteinExistence type="predicted"/>
<reference evidence="2 3" key="2">
    <citation type="journal article" date="1996" name="DNA Res.">
        <title>Sequence analysis of the genome of the unicellular cyanobacterium Synechocystis sp. strain PCC6803. II. Sequence determination of the entire genome and assignment of potential protein-coding regions.</title>
        <authorList>
            <person name="Kaneko T."/>
            <person name="Sato S."/>
            <person name="Kotani H."/>
            <person name="Tanaka A."/>
            <person name="Asamizu E."/>
            <person name="Nakamura Y."/>
            <person name="Miyajima N."/>
            <person name="Hirosawa M."/>
            <person name="Sugiura M."/>
            <person name="Sasamoto S."/>
            <person name="Kimura T."/>
            <person name="Hosouchi T."/>
            <person name="Matsuno A."/>
            <person name="Muraki A."/>
            <person name="Nakazaki N."/>
            <person name="Naruo K."/>
            <person name="Okumura S."/>
            <person name="Shimpo S."/>
            <person name="Takeuchi C."/>
            <person name="Wada T."/>
            <person name="Watanabe A."/>
            <person name="Yamada M."/>
            <person name="Yasuda M."/>
            <person name="Tabata S."/>
        </authorList>
    </citation>
    <scope>NUCLEOTIDE SEQUENCE [LARGE SCALE GENOMIC DNA]</scope>
    <source>
        <strain evidence="3">ATCC 27184 / PCC 6803 / Kazusa</strain>
    </source>
</reference>
<organism evidence="2 3">
    <name type="scientific">Synechocystis sp. (strain ATCC 27184 / PCC 6803 / Kazusa)</name>
    <dbReference type="NCBI Taxonomy" id="1111708"/>
    <lineage>
        <taxon>Bacteria</taxon>
        <taxon>Bacillati</taxon>
        <taxon>Cyanobacteriota</taxon>
        <taxon>Cyanophyceae</taxon>
        <taxon>Synechococcales</taxon>
        <taxon>Merismopediaceae</taxon>
        <taxon>Synechocystis</taxon>
    </lineage>
</organism>
<dbReference type="PIR" id="S74725">
    <property type="entry name" value="S74725"/>
</dbReference>
<dbReference type="InParanoid" id="P72860"/>
<reference evidence="2 3" key="1">
    <citation type="journal article" date="1995" name="DNA Res.">
        <title>Sequence analysis of the genome of the unicellular cyanobacterium Synechocystis sp. strain PCC6803. I. Sequence features in the 1 Mb region from map positions 64% to 92% of the genome.</title>
        <authorList>
            <person name="Kaneko T."/>
            <person name="Tanaka A."/>
            <person name="Sato S."/>
            <person name="Kotani H."/>
            <person name="Sazuka T."/>
            <person name="Miyajima N."/>
            <person name="Sugiura M."/>
            <person name="Tabata S."/>
        </authorList>
    </citation>
    <scope>NUCLEOTIDE SEQUENCE [LARGE SCALE GENOMIC DNA]</scope>
    <source>
        <strain evidence="3">ATCC 27184 / PCC 6803 / Kazusa</strain>
    </source>
</reference>
<protein>
    <submittedName>
        <fullName evidence="2">Ssl1792 protein</fullName>
    </submittedName>
</protein>
<dbReference type="EnsemblBacteria" id="BAA16876">
    <property type="protein sequence ID" value="BAA16876"/>
    <property type="gene ID" value="BAA16876"/>
</dbReference>
<dbReference type="AlphaFoldDB" id="P72860"/>
<dbReference type="KEGG" id="syn:ssl1792"/>
<name>P72860_SYNY3</name>
<dbReference type="PaxDb" id="1148-1651950"/>
<feature type="signal peptide" evidence="1">
    <location>
        <begin position="1"/>
        <end position="24"/>
    </location>
</feature>
<sequence length="99" mass="11553">MAFFKSLFLTSIFCFVLTAIPSQAKEICKVTDPTGTPLNVRESPNGQVINALRNNREVEILEIDFDQQGRPWAKVAGYYQDRYRVWGWVIREFISCYER</sequence>
<gene>
    <name evidence="2" type="ordered locus">ssl1792</name>
</gene>
<dbReference type="EMBL" id="BA000022">
    <property type="protein sequence ID" value="BAA16876.1"/>
    <property type="molecule type" value="Genomic_DNA"/>
</dbReference>
<accession>P72860</accession>
<dbReference type="eggNOG" id="ENOG50335TB">
    <property type="taxonomic scope" value="Bacteria"/>
</dbReference>